<keyword evidence="3" id="KW-1185">Reference proteome</keyword>
<sequence>MKNDLPSLLEILIVELVLELIEHCYPIQSFDGAVLDTHLVVQSVTIVNEFIPIVHCFTVGKICEAFDLKVKFVLLLGTTVFSGTPHRGVDQTTAVPVLGSFSVWKICHTGVGSSRHLRLTVHQNHCFSEAAQTDTSGTVNCCF</sequence>
<gene>
    <name evidence="1" type="ORF">TNIN_103961</name>
    <name evidence="2" type="ORF">TNIN_73991</name>
</gene>
<comment type="caution">
    <text evidence="2">The sequence shown here is derived from an EMBL/GenBank/DDBJ whole genome shotgun (WGS) entry which is preliminary data.</text>
</comment>
<dbReference type="EMBL" id="BMAV01006608">
    <property type="protein sequence ID" value="GFY48690.1"/>
    <property type="molecule type" value="Genomic_DNA"/>
</dbReference>
<organism evidence="2 3">
    <name type="scientific">Trichonephila inaurata madagascariensis</name>
    <dbReference type="NCBI Taxonomy" id="2747483"/>
    <lineage>
        <taxon>Eukaryota</taxon>
        <taxon>Metazoa</taxon>
        <taxon>Ecdysozoa</taxon>
        <taxon>Arthropoda</taxon>
        <taxon>Chelicerata</taxon>
        <taxon>Arachnida</taxon>
        <taxon>Araneae</taxon>
        <taxon>Araneomorphae</taxon>
        <taxon>Entelegynae</taxon>
        <taxon>Araneoidea</taxon>
        <taxon>Nephilidae</taxon>
        <taxon>Trichonephila</taxon>
        <taxon>Trichonephila inaurata</taxon>
    </lineage>
</organism>
<dbReference type="Proteomes" id="UP000886998">
    <property type="component" value="Unassembled WGS sequence"/>
</dbReference>
<proteinExistence type="predicted"/>
<dbReference type="OrthoDB" id="6430898at2759"/>
<protein>
    <submittedName>
        <fullName evidence="2">Uncharacterized protein</fullName>
    </submittedName>
</protein>
<evidence type="ECO:0000313" key="3">
    <source>
        <dbReference type="Proteomes" id="UP000886998"/>
    </source>
</evidence>
<dbReference type="AlphaFoldDB" id="A0A8X6YTD5"/>
<name>A0A8X6YTD5_9ARAC</name>
<accession>A0A8X6YTD5</accession>
<dbReference type="EMBL" id="BMAV01021343">
    <property type="protein sequence ID" value="GFY75374.1"/>
    <property type="molecule type" value="Genomic_DNA"/>
</dbReference>
<evidence type="ECO:0000313" key="1">
    <source>
        <dbReference type="EMBL" id="GFY48690.1"/>
    </source>
</evidence>
<reference evidence="2" key="1">
    <citation type="submission" date="2020-08" db="EMBL/GenBank/DDBJ databases">
        <title>Multicomponent nature underlies the extraordinary mechanical properties of spider dragline silk.</title>
        <authorList>
            <person name="Kono N."/>
            <person name="Nakamura H."/>
            <person name="Mori M."/>
            <person name="Yoshida Y."/>
            <person name="Ohtoshi R."/>
            <person name="Malay A.D."/>
            <person name="Moran D.A.P."/>
            <person name="Tomita M."/>
            <person name="Numata K."/>
            <person name="Arakawa K."/>
        </authorList>
    </citation>
    <scope>NUCLEOTIDE SEQUENCE</scope>
</reference>
<evidence type="ECO:0000313" key="2">
    <source>
        <dbReference type="EMBL" id="GFY75374.1"/>
    </source>
</evidence>